<proteinExistence type="predicted"/>
<dbReference type="Proteomes" id="UP000321291">
    <property type="component" value="Chromosome"/>
</dbReference>
<accession>A0A5B8VQV7</accession>
<sequence length="103" mass="12074">MHNFEQLPEFLNEGQFHKILEIAEVANMTAAQRQEYERSLKQLRNDYANRTTAFKEGEEKKQVEMVKILLLKGLLSPTEIAENFNLEESYILSIKESIAEEKR</sequence>
<evidence type="ECO:0000313" key="3">
    <source>
        <dbReference type="Proteomes" id="UP000321291"/>
    </source>
</evidence>
<keyword evidence="3" id="KW-1185">Reference proteome</keyword>
<dbReference type="AlphaFoldDB" id="A0A5B8VQV7"/>
<reference evidence="2 3" key="1">
    <citation type="journal article" date="2017" name="Int. J. Syst. Evol. Microbiol.">
        <title>Arachidicoccus ginsenosidivorans sp. nov., with ginsenoside-converting activity isolated from ginseng cultivating soil.</title>
        <authorList>
            <person name="Siddiqi M.Z."/>
            <person name="Aslam Z."/>
            <person name="Im W.T."/>
        </authorList>
    </citation>
    <scope>NUCLEOTIDE SEQUENCE [LARGE SCALE GENOMIC DNA]</scope>
    <source>
        <strain evidence="2 3">Gsoil 809</strain>
    </source>
</reference>
<protein>
    <submittedName>
        <fullName evidence="2">Uncharacterized protein</fullName>
    </submittedName>
</protein>
<organism evidence="2 3">
    <name type="scientific">Arachidicoccus ginsenosidivorans</name>
    <dbReference type="NCBI Taxonomy" id="496057"/>
    <lineage>
        <taxon>Bacteria</taxon>
        <taxon>Pseudomonadati</taxon>
        <taxon>Bacteroidota</taxon>
        <taxon>Chitinophagia</taxon>
        <taxon>Chitinophagales</taxon>
        <taxon>Chitinophagaceae</taxon>
        <taxon>Arachidicoccus</taxon>
    </lineage>
</organism>
<name>A0A5B8VQV7_9BACT</name>
<evidence type="ECO:0000313" key="2">
    <source>
        <dbReference type="EMBL" id="QEC72648.1"/>
    </source>
</evidence>
<keyword evidence="1" id="KW-0175">Coiled coil</keyword>
<dbReference type="EMBL" id="CP042434">
    <property type="protein sequence ID" value="QEC72648.1"/>
    <property type="molecule type" value="Genomic_DNA"/>
</dbReference>
<feature type="coiled-coil region" evidence="1">
    <location>
        <begin position="26"/>
        <end position="53"/>
    </location>
</feature>
<gene>
    <name evidence="2" type="ORF">FSB73_14130</name>
</gene>
<dbReference type="OrthoDB" id="685228at2"/>
<evidence type="ECO:0000256" key="1">
    <source>
        <dbReference type="SAM" id="Coils"/>
    </source>
</evidence>
<dbReference type="KEGG" id="agi:FSB73_14130"/>